<evidence type="ECO:0000313" key="3">
    <source>
        <dbReference type="Proteomes" id="UP000664859"/>
    </source>
</evidence>
<protein>
    <submittedName>
        <fullName evidence="2">Papain cysteine protease family protein</fullName>
    </submittedName>
</protein>
<proteinExistence type="predicted"/>
<dbReference type="AlphaFoldDB" id="A0A836CNX1"/>
<dbReference type="Gene3D" id="3.90.70.10">
    <property type="entry name" value="Cysteine proteinases"/>
    <property type="match status" value="1"/>
</dbReference>
<evidence type="ECO:0000259" key="1">
    <source>
        <dbReference type="SMART" id="SM00645"/>
    </source>
</evidence>
<reference evidence="2" key="1">
    <citation type="submission" date="2021-02" db="EMBL/GenBank/DDBJ databases">
        <title>First Annotated Genome of the Yellow-green Alga Tribonema minus.</title>
        <authorList>
            <person name="Mahan K.M."/>
        </authorList>
    </citation>
    <scope>NUCLEOTIDE SEQUENCE</scope>
    <source>
        <strain evidence="2">UTEX B ZZ1240</strain>
    </source>
</reference>
<dbReference type="Proteomes" id="UP000664859">
    <property type="component" value="Unassembled WGS sequence"/>
</dbReference>
<dbReference type="SMART" id="SM00645">
    <property type="entry name" value="Pept_C1"/>
    <property type="match status" value="1"/>
</dbReference>
<dbReference type="InterPro" id="IPR038765">
    <property type="entry name" value="Papain-like_cys_pep_sf"/>
</dbReference>
<evidence type="ECO:0000313" key="2">
    <source>
        <dbReference type="EMBL" id="KAG5192173.1"/>
    </source>
</evidence>
<dbReference type="OrthoDB" id="640249at2759"/>
<dbReference type="CDD" id="cd02619">
    <property type="entry name" value="Peptidase_C1"/>
    <property type="match status" value="1"/>
</dbReference>
<dbReference type="EMBL" id="JAFCMP010000009">
    <property type="protein sequence ID" value="KAG5192173.1"/>
    <property type="molecule type" value="Genomic_DNA"/>
</dbReference>
<dbReference type="Pfam" id="PF00112">
    <property type="entry name" value="Peptidase_C1"/>
    <property type="match status" value="1"/>
</dbReference>
<keyword evidence="2" id="KW-0378">Hydrolase</keyword>
<dbReference type="GO" id="GO:0008234">
    <property type="term" value="F:cysteine-type peptidase activity"/>
    <property type="evidence" value="ECO:0007669"/>
    <property type="project" value="InterPro"/>
</dbReference>
<organism evidence="2 3">
    <name type="scientific">Tribonema minus</name>
    <dbReference type="NCBI Taxonomy" id="303371"/>
    <lineage>
        <taxon>Eukaryota</taxon>
        <taxon>Sar</taxon>
        <taxon>Stramenopiles</taxon>
        <taxon>Ochrophyta</taxon>
        <taxon>PX clade</taxon>
        <taxon>Xanthophyceae</taxon>
        <taxon>Tribonematales</taxon>
        <taxon>Tribonemataceae</taxon>
        <taxon>Tribonema</taxon>
    </lineage>
</organism>
<dbReference type="GO" id="GO:0006508">
    <property type="term" value="P:proteolysis"/>
    <property type="evidence" value="ECO:0007669"/>
    <property type="project" value="UniProtKB-KW"/>
</dbReference>
<accession>A0A836CNX1</accession>
<name>A0A836CNX1_9STRA</name>
<keyword evidence="2" id="KW-0645">Protease</keyword>
<gene>
    <name evidence="2" type="ORF">JKP88DRAFT_173813</name>
</gene>
<sequence>MIETCGPVVDKLLETNAARLKKFVESQAAELQKGGRLPVSSGGRRYGLVKQKPDNRDYQFVAASRKSLPAAVDLRTTGCVPPVLDQGSAGTCSAHAAASALRFLLRKEKLQDFPPSRLFLYYVTRVYVEGVSPSEDSGCALRDVAKAIATYHVCNERYMTYDPAKIAEQPPALAVANARLHTTFTYRAVQQSLSALKGALASGYPVLVGFQVYESFESEEVARTGGVPMPAEGEQCLGGHACLLIGYNDATQTFTLLNSWGLWGQNGFFTLPYAYLTDTELACDFWTASGFA</sequence>
<dbReference type="SUPFAM" id="SSF54001">
    <property type="entry name" value="Cysteine proteinases"/>
    <property type="match status" value="1"/>
</dbReference>
<keyword evidence="3" id="KW-1185">Reference proteome</keyword>
<comment type="caution">
    <text evidence="2">The sequence shown here is derived from an EMBL/GenBank/DDBJ whole genome shotgun (WGS) entry which is preliminary data.</text>
</comment>
<feature type="domain" description="Peptidase C1A papain C-terminal" evidence="1">
    <location>
        <begin position="68"/>
        <end position="277"/>
    </location>
</feature>
<dbReference type="InterPro" id="IPR000668">
    <property type="entry name" value="Peptidase_C1A_C"/>
</dbReference>